<sequence length="244" mass="24788">MTALTGIVLVTGTDTGVGKTITTAAIAAAATASGVRTAVVKPAQTGIDPSYGEVPDMAVVARLAAPATTVTLAEYPDPLAPTAAARVAGLPPLDMFAIIDQVKSIAAEHELTLVEGAGGLLVPMGLHPGGAVWSLADLAVALSAPAVVVARAGLGTLNHTALTLEAMARRNIAGRVVLGAWPGRPELVHYANLSDLPEELDGLLPEGAGDIEPGVFRRSAPGWLSPTLYGDCDDPRTLAEPDED</sequence>
<dbReference type="EC" id="6.3.3.3" evidence="1"/>
<dbReference type="PANTHER" id="PTHR43210">
    <property type="entry name" value="DETHIOBIOTIN SYNTHETASE"/>
    <property type="match status" value="1"/>
</dbReference>
<feature type="binding site" evidence="1">
    <location>
        <begin position="16"/>
        <end position="21"/>
    </location>
    <ligand>
        <name>ATP</name>
        <dbReference type="ChEBI" id="CHEBI:30616"/>
    </ligand>
</feature>
<keyword evidence="1" id="KW-0547">Nucleotide-binding</keyword>
<dbReference type="Pfam" id="PF13500">
    <property type="entry name" value="AAA_26"/>
    <property type="match status" value="1"/>
</dbReference>
<comment type="caution">
    <text evidence="2">The sequence shown here is derived from an EMBL/GenBank/DDBJ whole genome shotgun (WGS) entry which is preliminary data.</text>
</comment>
<comment type="cofactor">
    <cofactor evidence="1">
        <name>Mg(2+)</name>
        <dbReference type="ChEBI" id="CHEBI:18420"/>
    </cofactor>
</comment>
<dbReference type="NCBIfam" id="TIGR00347">
    <property type="entry name" value="bioD"/>
    <property type="match status" value="1"/>
</dbReference>
<proteinExistence type="inferred from homology"/>
<protein>
    <recommendedName>
        <fullName evidence="1">ATP-dependent dethiobiotin synthetase BioD</fullName>
        <ecNumber evidence="1">6.3.3.3</ecNumber>
    </recommendedName>
    <alternativeName>
        <fullName evidence="1">DTB synthetase</fullName>
        <shortName evidence="1">DTBS</shortName>
    </alternativeName>
    <alternativeName>
        <fullName evidence="1">Dethiobiotin synthase</fullName>
    </alternativeName>
</protein>
<comment type="subcellular location">
    <subcellularLocation>
        <location evidence="1">Cytoplasm</location>
    </subcellularLocation>
</comment>
<comment type="caution">
    <text evidence="1">Lacks conserved residue(s) required for the propagation of feature annotation.</text>
</comment>
<organism evidence="2 3">
    <name type="scientific">Catellatospora chokoriensis</name>
    <dbReference type="NCBI Taxonomy" id="310353"/>
    <lineage>
        <taxon>Bacteria</taxon>
        <taxon>Bacillati</taxon>
        <taxon>Actinomycetota</taxon>
        <taxon>Actinomycetes</taxon>
        <taxon>Micromonosporales</taxon>
        <taxon>Micromonosporaceae</taxon>
        <taxon>Catellatospora</taxon>
    </lineage>
</organism>
<evidence type="ECO:0000313" key="3">
    <source>
        <dbReference type="Proteomes" id="UP000619293"/>
    </source>
</evidence>
<dbReference type="RefSeq" id="WP_191837689.1">
    <property type="nucleotide sequence ID" value="NZ_BAAALB010000010.1"/>
</dbReference>
<feature type="binding site" evidence="1">
    <location>
        <position position="20"/>
    </location>
    <ligand>
        <name>Mg(2+)</name>
        <dbReference type="ChEBI" id="CHEBI:18420"/>
    </ligand>
</feature>
<dbReference type="InterPro" id="IPR004472">
    <property type="entry name" value="DTB_synth_BioD"/>
</dbReference>
<dbReference type="Gene3D" id="3.40.50.300">
    <property type="entry name" value="P-loop containing nucleotide triphosphate hydrolases"/>
    <property type="match status" value="1"/>
</dbReference>
<feature type="binding site" evidence="1">
    <location>
        <position position="45"/>
    </location>
    <ligand>
        <name>substrate</name>
    </ligand>
</feature>
<feature type="binding site" evidence="1">
    <location>
        <position position="56"/>
    </location>
    <ligand>
        <name>Mg(2+)</name>
        <dbReference type="ChEBI" id="CHEBI:18420"/>
    </ligand>
</feature>
<comment type="pathway">
    <text evidence="1">Cofactor biosynthesis; biotin biosynthesis; biotin from 7,8-diaminononanoate: step 1/2.</text>
</comment>
<keyword evidence="1" id="KW-0479">Metal-binding</keyword>
<evidence type="ECO:0000256" key="1">
    <source>
        <dbReference type="HAMAP-Rule" id="MF_00336"/>
    </source>
</evidence>
<dbReference type="PANTHER" id="PTHR43210:SF5">
    <property type="entry name" value="DETHIOBIOTIN SYNTHETASE"/>
    <property type="match status" value="1"/>
</dbReference>
<comment type="similarity">
    <text evidence="1">Belongs to the dethiobiotin synthetase family.</text>
</comment>
<reference evidence="2 3" key="1">
    <citation type="submission" date="2021-01" db="EMBL/GenBank/DDBJ databases">
        <title>Whole genome shotgun sequence of Catellatospora chokoriensis NBRC 107358.</title>
        <authorList>
            <person name="Komaki H."/>
            <person name="Tamura T."/>
        </authorList>
    </citation>
    <scope>NUCLEOTIDE SEQUENCE [LARGE SCALE GENOMIC DNA]</scope>
    <source>
        <strain evidence="2 3">NBRC 107358</strain>
    </source>
</reference>
<dbReference type="GO" id="GO:0009102">
    <property type="term" value="P:biotin biosynthetic process"/>
    <property type="evidence" value="ECO:0007669"/>
    <property type="project" value="UniProtKB-UniRule"/>
</dbReference>
<dbReference type="InterPro" id="IPR027417">
    <property type="entry name" value="P-loop_NTPase"/>
</dbReference>
<comment type="catalytic activity">
    <reaction evidence="1">
        <text>(7R,8S)-7,8-diammoniononanoate + CO2 + ATP = (4R,5S)-dethiobiotin + ADP + phosphate + 3 H(+)</text>
        <dbReference type="Rhea" id="RHEA:15805"/>
        <dbReference type="ChEBI" id="CHEBI:15378"/>
        <dbReference type="ChEBI" id="CHEBI:16526"/>
        <dbReference type="ChEBI" id="CHEBI:30616"/>
        <dbReference type="ChEBI" id="CHEBI:43474"/>
        <dbReference type="ChEBI" id="CHEBI:149469"/>
        <dbReference type="ChEBI" id="CHEBI:149473"/>
        <dbReference type="ChEBI" id="CHEBI:456216"/>
        <dbReference type="EC" id="6.3.3.3"/>
    </reaction>
</comment>
<gene>
    <name evidence="1 2" type="primary">bioD</name>
    <name evidence="2" type="ORF">Cch02nite_14300</name>
</gene>
<feature type="binding site" evidence="1">
    <location>
        <position position="115"/>
    </location>
    <ligand>
        <name>Mg(2+)</name>
        <dbReference type="ChEBI" id="CHEBI:18420"/>
    </ligand>
</feature>
<keyword evidence="3" id="KW-1185">Reference proteome</keyword>
<dbReference type="CDD" id="cd03109">
    <property type="entry name" value="DTBS"/>
    <property type="match status" value="1"/>
</dbReference>
<name>A0A8J3NPZ0_9ACTN</name>
<dbReference type="EMBL" id="BONG01000006">
    <property type="protein sequence ID" value="GIF87986.1"/>
    <property type="molecule type" value="Genomic_DNA"/>
</dbReference>
<feature type="binding site" evidence="1">
    <location>
        <position position="206"/>
    </location>
    <ligand>
        <name>ATP</name>
        <dbReference type="ChEBI" id="CHEBI:30616"/>
    </ligand>
</feature>
<keyword evidence="1" id="KW-0963">Cytoplasm</keyword>
<keyword evidence="1" id="KW-0093">Biotin biosynthesis</keyword>
<accession>A0A8J3NPZ0</accession>
<comment type="subunit">
    <text evidence="1">Homodimer.</text>
</comment>
<dbReference type="UniPathway" id="UPA00078">
    <property type="reaction ID" value="UER00161"/>
</dbReference>
<keyword evidence="1" id="KW-0460">Magnesium</keyword>
<feature type="active site" evidence="1">
    <location>
        <position position="41"/>
    </location>
</feature>
<dbReference type="Proteomes" id="UP000619293">
    <property type="component" value="Unassembled WGS sequence"/>
</dbReference>
<comment type="function">
    <text evidence="1">Catalyzes a mechanistically unusual reaction, the ATP-dependent insertion of CO2 between the N7 and N8 nitrogen atoms of 7,8-diaminopelargonic acid (DAPA, also called 7,8-diammoniononanoate) to form a ureido ring.</text>
</comment>
<evidence type="ECO:0000313" key="2">
    <source>
        <dbReference type="EMBL" id="GIF87986.1"/>
    </source>
</evidence>
<feature type="binding site" evidence="1">
    <location>
        <begin position="115"/>
        <end position="118"/>
    </location>
    <ligand>
        <name>ATP</name>
        <dbReference type="ChEBI" id="CHEBI:30616"/>
    </ligand>
</feature>
<dbReference type="GO" id="GO:0005829">
    <property type="term" value="C:cytosol"/>
    <property type="evidence" value="ECO:0007669"/>
    <property type="project" value="TreeGrafter"/>
</dbReference>
<dbReference type="GO" id="GO:0005524">
    <property type="term" value="F:ATP binding"/>
    <property type="evidence" value="ECO:0007669"/>
    <property type="project" value="UniProtKB-UniRule"/>
</dbReference>
<dbReference type="GO" id="GO:0004141">
    <property type="term" value="F:dethiobiotin synthase activity"/>
    <property type="evidence" value="ECO:0007669"/>
    <property type="project" value="UniProtKB-UniRule"/>
</dbReference>
<dbReference type="AlphaFoldDB" id="A0A8J3NPZ0"/>
<keyword evidence="1" id="KW-0067">ATP-binding</keyword>
<dbReference type="GO" id="GO:0000287">
    <property type="term" value="F:magnesium ion binding"/>
    <property type="evidence" value="ECO:0007669"/>
    <property type="project" value="UniProtKB-UniRule"/>
</dbReference>
<dbReference type="SUPFAM" id="SSF52540">
    <property type="entry name" value="P-loop containing nucleoside triphosphate hydrolases"/>
    <property type="match status" value="1"/>
</dbReference>
<feature type="binding site" evidence="1">
    <location>
        <position position="56"/>
    </location>
    <ligand>
        <name>ATP</name>
        <dbReference type="ChEBI" id="CHEBI:30616"/>
    </ligand>
</feature>
<dbReference type="HAMAP" id="MF_00336">
    <property type="entry name" value="BioD"/>
    <property type="match status" value="1"/>
</dbReference>
<keyword evidence="1" id="KW-0436">Ligase</keyword>